<keyword evidence="2" id="KW-1185">Reference proteome</keyword>
<gene>
    <name evidence="1" type="ORF">H2198_009226</name>
</gene>
<sequence>MVGHEKTNPYSPYDFETANKRYVETTFDGSFTIVGARSRCGIITCCDARCIPEHFYEMKENEAFVIRNGGGRTASEDVIRTLTLIQILSEIKELKIIHHTDCGSLAFNDEEIREVIATNDPNVPGGPWKPEALAWAESMAFQPFKVGKGETILQGIEKSIIQDAAYLKAHPLIKASIKITGWLYDLETGKVTQVV</sequence>
<evidence type="ECO:0000313" key="2">
    <source>
        <dbReference type="Proteomes" id="UP001172386"/>
    </source>
</evidence>
<dbReference type="Proteomes" id="UP001172386">
    <property type="component" value="Unassembled WGS sequence"/>
</dbReference>
<organism evidence="1 2">
    <name type="scientific">Neophaeococcomyces mojaviensis</name>
    <dbReference type="NCBI Taxonomy" id="3383035"/>
    <lineage>
        <taxon>Eukaryota</taxon>
        <taxon>Fungi</taxon>
        <taxon>Dikarya</taxon>
        <taxon>Ascomycota</taxon>
        <taxon>Pezizomycotina</taxon>
        <taxon>Eurotiomycetes</taxon>
        <taxon>Chaetothyriomycetidae</taxon>
        <taxon>Chaetothyriales</taxon>
        <taxon>Chaetothyriales incertae sedis</taxon>
        <taxon>Neophaeococcomyces</taxon>
    </lineage>
</organism>
<proteinExistence type="predicted"/>
<protein>
    <submittedName>
        <fullName evidence="1">Uncharacterized protein</fullName>
    </submittedName>
</protein>
<name>A0ACC2ZVA3_9EURO</name>
<accession>A0ACC2ZVA3</accession>
<evidence type="ECO:0000313" key="1">
    <source>
        <dbReference type="EMBL" id="KAJ9651498.1"/>
    </source>
</evidence>
<dbReference type="EMBL" id="JAPDRQ010000253">
    <property type="protein sequence ID" value="KAJ9651498.1"/>
    <property type="molecule type" value="Genomic_DNA"/>
</dbReference>
<reference evidence="1" key="1">
    <citation type="submission" date="2022-10" db="EMBL/GenBank/DDBJ databases">
        <title>Culturing micro-colonial fungi from biological soil crusts in the Mojave desert and describing Neophaeococcomyces mojavensis, and introducing the new genera and species Taxawa tesnikishii.</title>
        <authorList>
            <person name="Kurbessoian T."/>
            <person name="Stajich J.E."/>
        </authorList>
    </citation>
    <scope>NUCLEOTIDE SEQUENCE</scope>
    <source>
        <strain evidence="1">JES_112</strain>
    </source>
</reference>
<comment type="caution">
    <text evidence="1">The sequence shown here is derived from an EMBL/GenBank/DDBJ whole genome shotgun (WGS) entry which is preliminary data.</text>
</comment>